<feature type="compositionally biased region" description="Pro residues" evidence="1">
    <location>
        <begin position="305"/>
        <end position="314"/>
    </location>
</feature>
<dbReference type="Proteomes" id="UP000691718">
    <property type="component" value="Unassembled WGS sequence"/>
</dbReference>
<feature type="domain" description="TMEM131L fifth Ig-like" evidence="4">
    <location>
        <begin position="148"/>
        <end position="211"/>
    </location>
</feature>
<gene>
    <name evidence="5" type="ORF">PAPOLLO_LOCUS19189</name>
</gene>
<dbReference type="PANTHER" id="PTHR22050:SF0">
    <property type="entry name" value="TRANSMEMBRANE PROTEIN 131 HOMOLOG"/>
    <property type="match status" value="1"/>
</dbReference>
<organism evidence="5 6">
    <name type="scientific">Parnassius apollo</name>
    <name type="common">Apollo butterfly</name>
    <name type="synonym">Papilio apollo</name>
    <dbReference type="NCBI Taxonomy" id="110799"/>
    <lineage>
        <taxon>Eukaryota</taxon>
        <taxon>Metazoa</taxon>
        <taxon>Ecdysozoa</taxon>
        <taxon>Arthropoda</taxon>
        <taxon>Hexapoda</taxon>
        <taxon>Insecta</taxon>
        <taxon>Pterygota</taxon>
        <taxon>Neoptera</taxon>
        <taxon>Endopterygota</taxon>
        <taxon>Lepidoptera</taxon>
        <taxon>Glossata</taxon>
        <taxon>Ditrysia</taxon>
        <taxon>Papilionoidea</taxon>
        <taxon>Papilionidae</taxon>
        <taxon>Parnassiinae</taxon>
        <taxon>Parnassini</taxon>
        <taxon>Parnassius</taxon>
        <taxon>Parnassius</taxon>
    </lineage>
</organism>
<evidence type="ECO:0000256" key="2">
    <source>
        <dbReference type="SAM" id="SignalP"/>
    </source>
</evidence>
<sequence>MYILVLIVYAGGSGAARCVNGSCVWAPHAFALAAWRATSGHVREWPPAPAHAATPAPAPLLLLQPGTELELTLTFTPPESALLAAYLYLRNNLTILEGIFLMGEGAYPSFELAERKPNSTVPISFEVSECGGADGSGGVVRRTVVVRNTGRVNVRLREWRVAGRACQARGFRLQPCALLALAPNSSRALALAFAPDYTLALVGARLELRWERGRAHFALAAAAPARLLPHCTAAAPRPPWDPLLRPAAALLAAAAFALVLAAAALDAERLLRRARAARAPDPHLAPRAPLDLRTAAEPTSAPAPGHAPAPPRAPPARRRRAPRRTPPAPDPHAERRAFERWRAEMLRRPDDDDSRSSEDADSTSADAEPPLPHVEDLATSPLDNDEPFELQLDLPPEIDDDDDDYEPDRERDDDDERPSNSGDEDAVSSGSNASTPASDRGELEEHSEPEENETTANRDTPTDANDDRLQIPIEPPTKTPDFNNVSPHVTRPRREHGDTPRRSERSKMAGSPEVSHARRPSGKHGRKDKSTKRRNERVIVSAGSPTQGDVEPETEEATRVTTGNGGGCGAGSSNALRWGASWSSVVAARGALPPIGSDVRRTAPAPAPAPVPAPAPAPEPTPVSTPAPAPTDHSLFYFNGDGTELPWRATTLDRPYATHTTPTRDYLEEASGVSGVSGVGGGFDALGGGWGGAWAWGAAGAVRPPPGFGAPPRPPRAYDPFRSLASIWAPGAADWRLDAPDASLPAPPTATHSAPPAAADPANPANDER</sequence>
<dbReference type="AlphaFoldDB" id="A0A8S3XLC6"/>
<feature type="compositionally biased region" description="Low complexity" evidence="1">
    <location>
        <begin position="740"/>
        <end position="769"/>
    </location>
</feature>
<comment type="caution">
    <text evidence="5">The sequence shown here is derived from an EMBL/GenBank/DDBJ whole genome shotgun (WGS) entry which is preliminary data.</text>
</comment>
<evidence type="ECO:0000313" key="5">
    <source>
        <dbReference type="EMBL" id="CAG5029220.1"/>
    </source>
</evidence>
<accession>A0A8S3XLC6</accession>
<feature type="region of interest" description="Disordered" evidence="1">
    <location>
        <begin position="296"/>
        <end position="568"/>
    </location>
</feature>
<feature type="compositionally biased region" description="Basic and acidic residues" evidence="1">
    <location>
        <begin position="495"/>
        <end position="507"/>
    </location>
</feature>
<feature type="compositionally biased region" description="Basic and acidic residues" evidence="1">
    <location>
        <begin position="331"/>
        <end position="358"/>
    </location>
</feature>
<dbReference type="OrthoDB" id="7492944at2759"/>
<feature type="domain" description="TMEM131L fourth Ig-like" evidence="3">
    <location>
        <begin position="61"/>
        <end position="106"/>
    </location>
</feature>
<feature type="compositionally biased region" description="Polar residues" evidence="1">
    <location>
        <begin position="428"/>
        <end position="437"/>
    </location>
</feature>
<dbReference type="EMBL" id="CAJQZP010001206">
    <property type="protein sequence ID" value="CAG5029220.1"/>
    <property type="molecule type" value="Genomic_DNA"/>
</dbReference>
<dbReference type="PANTHER" id="PTHR22050">
    <property type="entry name" value="RW1 PROTEIN HOMOLOG"/>
    <property type="match status" value="1"/>
</dbReference>
<dbReference type="InterPro" id="IPR055437">
    <property type="entry name" value="TMEM131L_Ig_5"/>
</dbReference>
<feature type="compositionally biased region" description="Pro residues" evidence="1">
    <location>
        <begin position="605"/>
        <end position="627"/>
    </location>
</feature>
<evidence type="ECO:0000313" key="6">
    <source>
        <dbReference type="Proteomes" id="UP000691718"/>
    </source>
</evidence>
<dbReference type="GO" id="GO:0016020">
    <property type="term" value="C:membrane"/>
    <property type="evidence" value="ECO:0007669"/>
    <property type="project" value="TreeGrafter"/>
</dbReference>
<name>A0A8S3XLC6_PARAO</name>
<feature type="signal peptide" evidence="2">
    <location>
        <begin position="1"/>
        <end position="15"/>
    </location>
</feature>
<keyword evidence="6" id="KW-1185">Reference proteome</keyword>
<dbReference type="Pfam" id="PF24499">
    <property type="entry name" value="Ig_TMEM131L_4"/>
    <property type="match status" value="1"/>
</dbReference>
<evidence type="ECO:0000256" key="1">
    <source>
        <dbReference type="SAM" id="MobiDB-lite"/>
    </source>
</evidence>
<dbReference type="InterPro" id="IPR039877">
    <property type="entry name" value="TMEM131-like"/>
</dbReference>
<feature type="compositionally biased region" description="Polar residues" evidence="1">
    <location>
        <begin position="454"/>
        <end position="463"/>
    </location>
</feature>
<feature type="compositionally biased region" description="Acidic residues" evidence="1">
    <location>
        <begin position="396"/>
        <end position="426"/>
    </location>
</feature>
<feature type="compositionally biased region" description="Basic residues" evidence="1">
    <location>
        <begin position="517"/>
        <end position="535"/>
    </location>
</feature>
<keyword evidence="2" id="KW-0732">Signal</keyword>
<proteinExistence type="predicted"/>
<feature type="region of interest" description="Disordered" evidence="1">
    <location>
        <begin position="600"/>
        <end position="627"/>
    </location>
</feature>
<feature type="region of interest" description="Disordered" evidence="1">
    <location>
        <begin position="737"/>
        <end position="769"/>
    </location>
</feature>
<dbReference type="InterPro" id="IPR055436">
    <property type="entry name" value="Ig_TMEM131L_4"/>
</dbReference>
<dbReference type="Pfam" id="PF24501">
    <property type="entry name" value="Ig_TMEM131L_5"/>
    <property type="match status" value="1"/>
</dbReference>
<reference evidence="5" key="1">
    <citation type="submission" date="2021-04" db="EMBL/GenBank/DDBJ databases">
        <authorList>
            <person name="Tunstrom K."/>
        </authorList>
    </citation>
    <scope>NUCLEOTIDE SEQUENCE</scope>
</reference>
<evidence type="ECO:0000259" key="3">
    <source>
        <dbReference type="Pfam" id="PF24499"/>
    </source>
</evidence>
<evidence type="ECO:0000259" key="4">
    <source>
        <dbReference type="Pfam" id="PF24501"/>
    </source>
</evidence>
<feature type="chain" id="PRO_5035832014" evidence="2">
    <location>
        <begin position="16"/>
        <end position="769"/>
    </location>
</feature>
<protein>
    <submittedName>
        <fullName evidence="5">(apollo) hypothetical protein</fullName>
    </submittedName>
</protein>